<keyword evidence="8" id="KW-1185">Reference proteome</keyword>
<name>A0A420X1D8_9GAMM</name>
<dbReference type="AlphaFoldDB" id="A0A420X1D8"/>
<keyword evidence="4 5" id="KW-0472">Membrane</keyword>
<sequence length="116" mass="12630">MSTPHSTRDPGLQPERTGLSWSRTAFLLLLNSALITRAGFEHHDTLLTVLGITLLASTGAMYAWAGLRLHVITTTRQPVSPLSTWAMRLTTAVVSLAALGVCGDIVHQLLSQWPER</sequence>
<dbReference type="Pfam" id="PF02656">
    <property type="entry name" value="DUF202"/>
    <property type="match status" value="1"/>
</dbReference>
<evidence type="ECO:0000256" key="4">
    <source>
        <dbReference type="ARBA" id="ARBA00023136"/>
    </source>
</evidence>
<evidence type="ECO:0000256" key="1">
    <source>
        <dbReference type="ARBA" id="ARBA00004127"/>
    </source>
</evidence>
<reference evidence="7 8" key="1">
    <citation type="submission" date="2018-10" db="EMBL/GenBank/DDBJ databases">
        <title>Genomic Encyclopedia of Type Strains, Phase IV (KMG-IV): sequencing the most valuable type-strain genomes for metagenomic binning, comparative biology and taxonomic classification.</title>
        <authorList>
            <person name="Goeker M."/>
        </authorList>
    </citation>
    <scope>NUCLEOTIDE SEQUENCE [LARGE SCALE GENOMIC DNA]</scope>
    <source>
        <strain evidence="7 8">DSM 23229</strain>
    </source>
</reference>
<dbReference type="GO" id="GO:0012505">
    <property type="term" value="C:endomembrane system"/>
    <property type="evidence" value="ECO:0007669"/>
    <property type="project" value="UniProtKB-SubCell"/>
</dbReference>
<protein>
    <submittedName>
        <fullName evidence="7">Uncharacterized protein DUF202</fullName>
    </submittedName>
</protein>
<dbReference type="RefSeq" id="WP_121170833.1">
    <property type="nucleotide sequence ID" value="NZ_RBIN01000001.1"/>
</dbReference>
<comment type="subcellular location">
    <subcellularLocation>
        <location evidence="1">Endomembrane system</location>
        <topology evidence="1">Multi-pass membrane protein</topology>
    </subcellularLocation>
</comment>
<evidence type="ECO:0000256" key="5">
    <source>
        <dbReference type="SAM" id="Phobius"/>
    </source>
</evidence>
<keyword evidence="3 5" id="KW-1133">Transmembrane helix</keyword>
<keyword evidence="2 5" id="KW-0812">Transmembrane</keyword>
<proteinExistence type="predicted"/>
<evidence type="ECO:0000313" key="7">
    <source>
        <dbReference type="EMBL" id="RKR07622.1"/>
    </source>
</evidence>
<dbReference type="EMBL" id="RBIN01000001">
    <property type="protein sequence ID" value="RKR07622.1"/>
    <property type="molecule type" value="Genomic_DNA"/>
</dbReference>
<dbReference type="InterPro" id="IPR003807">
    <property type="entry name" value="DUF202"/>
</dbReference>
<dbReference type="Proteomes" id="UP000281975">
    <property type="component" value="Unassembled WGS sequence"/>
</dbReference>
<feature type="domain" description="DUF202" evidence="6">
    <location>
        <begin position="9"/>
        <end position="70"/>
    </location>
</feature>
<evidence type="ECO:0000313" key="8">
    <source>
        <dbReference type="Proteomes" id="UP000281975"/>
    </source>
</evidence>
<comment type="caution">
    <text evidence="7">The sequence shown here is derived from an EMBL/GenBank/DDBJ whole genome shotgun (WGS) entry which is preliminary data.</text>
</comment>
<feature type="transmembrane region" description="Helical" evidence="5">
    <location>
        <begin position="47"/>
        <end position="65"/>
    </location>
</feature>
<evidence type="ECO:0000256" key="3">
    <source>
        <dbReference type="ARBA" id="ARBA00022989"/>
    </source>
</evidence>
<accession>A0A420X1D8</accession>
<organism evidence="7 8">
    <name type="scientific">Kushneria sinocarnis</name>
    <dbReference type="NCBI Taxonomy" id="595502"/>
    <lineage>
        <taxon>Bacteria</taxon>
        <taxon>Pseudomonadati</taxon>
        <taxon>Pseudomonadota</taxon>
        <taxon>Gammaproteobacteria</taxon>
        <taxon>Oceanospirillales</taxon>
        <taxon>Halomonadaceae</taxon>
        <taxon>Kushneria</taxon>
    </lineage>
</organism>
<gene>
    <name evidence="7" type="ORF">C7446_0437</name>
</gene>
<evidence type="ECO:0000259" key="6">
    <source>
        <dbReference type="Pfam" id="PF02656"/>
    </source>
</evidence>
<evidence type="ECO:0000256" key="2">
    <source>
        <dbReference type="ARBA" id="ARBA00022692"/>
    </source>
</evidence>
<dbReference type="OrthoDB" id="3701077at2"/>